<keyword evidence="2" id="KW-1185">Reference proteome</keyword>
<name>A0ABV7QQ10_9PSEU</name>
<dbReference type="Proteomes" id="UP001595764">
    <property type="component" value="Unassembled WGS sequence"/>
</dbReference>
<organism evidence="1 2">
    <name type="scientific">Amycolatopsis halotolerans</name>
    <dbReference type="NCBI Taxonomy" id="330083"/>
    <lineage>
        <taxon>Bacteria</taxon>
        <taxon>Bacillati</taxon>
        <taxon>Actinomycetota</taxon>
        <taxon>Actinomycetes</taxon>
        <taxon>Pseudonocardiales</taxon>
        <taxon>Pseudonocardiaceae</taxon>
        <taxon>Amycolatopsis</taxon>
    </lineage>
</organism>
<evidence type="ECO:0000313" key="2">
    <source>
        <dbReference type="Proteomes" id="UP001595764"/>
    </source>
</evidence>
<proteinExistence type="predicted"/>
<dbReference type="EMBL" id="JBHRWI010000050">
    <property type="protein sequence ID" value="MFC3515385.1"/>
    <property type="molecule type" value="Genomic_DNA"/>
</dbReference>
<protein>
    <submittedName>
        <fullName evidence="1">Uncharacterized protein</fullName>
    </submittedName>
</protein>
<comment type="caution">
    <text evidence="1">The sequence shown here is derived from an EMBL/GenBank/DDBJ whole genome shotgun (WGS) entry which is preliminary data.</text>
</comment>
<accession>A0ABV7QQ10</accession>
<sequence length="81" mass="9162">MTGKNLSPLAIERLAKKRWAEAHGRTWAKASKRERANWLAETEPLIREEHGIAADAEWRGGDWHAPQQADLFDLFGTPEVA</sequence>
<evidence type="ECO:0000313" key="1">
    <source>
        <dbReference type="EMBL" id="MFC3515385.1"/>
    </source>
</evidence>
<gene>
    <name evidence="1" type="ORF">ACFORO_34825</name>
</gene>
<reference evidence="2" key="1">
    <citation type="journal article" date="2019" name="Int. J. Syst. Evol. Microbiol.">
        <title>The Global Catalogue of Microorganisms (GCM) 10K type strain sequencing project: providing services to taxonomists for standard genome sequencing and annotation.</title>
        <authorList>
            <consortium name="The Broad Institute Genomics Platform"/>
            <consortium name="The Broad Institute Genome Sequencing Center for Infectious Disease"/>
            <person name="Wu L."/>
            <person name="Ma J."/>
        </authorList>
    </citation>
    <scope>NUCLEOTIDE SEQUENCE [LARGE SCALE GENOMIC DNA]</scope>
    <source>
        <strain evidence="2">CGMCC 4.7682</strain>
    </source>
</reference>
<dbReference type="RefSeq" id="WP_377874255.1">
    <property type="nucleotide sequence ID" value="NZ_JBHMAY010000070.1"/>
</dbReference>